<dbReference type="EMBL" id="QKWP01002681">
    <property type="protein sequence ID" value="RIB02479.1"/>
    <property type="molecule type" value="Genomic_DNA"/>
</dbReference>
<evidence type="ECO:0000313" key="1">
    <source>
        <dbReference type="EMBL" id="RIB02479.1"/>
    </source>
</evidence>
<dbReference type="Proteomes" id="UP000266673">
    <property type="component" value="Unassembled WGS sequence"/>
</dbReference>
<proteinExistence type="predicted"/>
<gene>
    <name evidence="1" type="ORF">C2G38_2291202</name>
</gene>
<reference evidence="1 2" key="1">
    <citation type="submission" date="2018-06" db="EMBL/GenBank/DDBJ databases">
        <title>Comparative genomics reveals the genomic features of Rhizophagus irregularis, R. cerebriforme, R. diaphanum and Gigaspora rosea, and their symbiotic lifestyle signature.</title>
        <authorList>
            <person name="Morin E."/>
            <person name="San Clemente H."/>
            <person name="Chen E.C.H."/>
            <person name="De La Providencia I."/>
            <person name="Hainaut M."/>
            <person name="Kuo A."/>
            <person name="Kohler A."/>
            <person name="Murat C."/>
            <person name="Tang N."/>
            <person name="Roy S."/>
            <person name="Loubradou J."/>
            <person name="Henrissat B."/>
            <person name="Grigoriev I.V."/>
            <person name="Corradi N."/>
            <person name="Roux C."/>
            <person name="Martin F.M."/>
        </authorList>
    </citation>
    <scope>NUCLEOTIDE SEQUENCE [LARGE SCALE GENOMIC DNA]</scope>
    <source>
        <strain evidence="1 2">DAOM 194757</strain>
    </source>
</reference>
<name>A0A397U121_9GLOM</name>
<organism evidence="1 2">
    <name type="scientific">Gigaspora rosea</name>
    <dbReference type="NCBI Taxonomy" id="44941"/>
    <lineage>
        <taxon>Eukaryota</taxon>
        <taxon>Fungi</taxon>
        <taxon>Fungi incertae sedis</taxon>
        <taxon>Mucoromycota</taxon>
        <taxon>Glomeromycotina</taxon>
        <taxon>Glomeromycetes</taxon>
        <taxon>Diversisporales</taxon>
        <taxon>Gigasporaceae</taxon>
        <taxon>Gigaspora</taxon>
    </lineage>
</organism>
<comment type="caution">
    <text evidence="1">The sequence shown here is derived from an EMBL/GenBank/DDBJ whole genome shotgun (WGS) entry which is preliminary data.</text>
</comment>
<keyword evidence="2" id="KW-1185">Reference proteome</keyword>
<protein>
    <submittedName>
        <fullName evidence="1">Uncharacterized protein</fullName>
    </submittedName>
</protein>
<dbReference type="AlphaFoldDB" id="A0A397U121"/>
<dbReference type="OrthoDB" id="2482312at2759"/>
<dbReference type="Gene3D" id="1.25.40.10">
    <property type="entry name" value="Tetratricopeptide repeat domain"/>
    <property type="match status" value="1"/>
</dbReference>
<dbReference type="InterPro" id="IPR011990">
    <property type="entry name" value="TPR-like_helical_dom_sf"/>
</dbReference>
<evidence type="ECO:0000313" key="2">
    <source>
        <dbReference type="Proteomes" id="UP000266673"/>
    </source>
</evidence>
<sequence>MGNAIRINNLGCCNQDIIGVEMGEHKAFDYHQKSAINVQNPEGSLFRQYSPGTNYHNEIDSAKNEEKASKWSPKSTENKKLSRCYESLEAACVAWKKKVRLFKTQINETECENQKVKMSSCSALNNNAEINKECSLSNNDLQKMCNIWVNKVACIRGSQSLKKHSSKVDDIKLENCKDISNSPPFSNENAVKVNGMLMDKRNVKVEPWIPITIIKIYVTNYLVINVQSTDKDETDYLVKLLFKKDNFGDRGKKKKKKKINK</sequence>
<accession>A0A397U121</accession>